<proteinExistence type="predicted"/>
<keyword evidence="4" id="KW-0411">Iron-sulfur</keyword>
<dbReference type="Gene3D" id="3.40.50.740">
    <property type="match status" value="1"/>
</dbReference>
<dbReference type="InterPro" id="IPR006656">
    <property type="entry name" value="Mopterin_OxRdtase"/>
</dbReference>
<dbReference type="Proteomes" id="UP001642720">
    <property type="component" value="Unassembled WGS sequence"/>
</dbReference>
<evidence type="ECO:0000313" key="8">
    <source>
        <dbReference type="Proteomes" id="UP001642720"/>
    </source>
</evidence>
<dbReference type="PANTHER" id="PTHR43105:SF10">
    <property type="entry name" value="NADH-QUINONE OXIDOREDUCTASE SUBUNIT G"/>
    <property type="match status" value="1"/>
</dbReference>
<comment type="caution">
    <text evidence="7">The sequence shown here is derived from an EMBL/GenBank/DDBJ whole genome shotgun (WGS) entry which is preliminary data.</text>
</comment>
<reference evidence="7 8" key="1">
    <citation type="submission" date="2018-01" db="EMBL/GenBank/DDBJ databases">
        <title>Genome characterization of the sugarcane-associated fungus Trichoderma ghanense CCMA-1212 and their application in lignocelulose bioconversion.</title>
        <authorList>
            <person name="Steindorff A.S."/>
            <person name="Mendes T.D."/>
            <person name="Vilela E.S.D."/>
            <person name="Rodrigues D.S."/>
            <person name="Formighieri E.F."/>
            <person name="Melo I.S."/>
            <person name="Favaro L.C.L."/>
        </authorList>
    </citation>
    <scope>NUCLEOTIDE SEQUENCE [LARGE SCALE GENOMIC DNA]</scope>
    <source>
        <strain evidence="7 8">CCMA-1212</strain>
    </source>
</reference>
<dbReference type="CDD" id="cd02754">
    <property type="entry name" value="MopB_Nitrate-R-NapA-like"/>
    <property type="match status" value="1"/>
</dbReference>
<keyword evidence="3" id="KW-0408">Iron</keyword>
<evidence type="ECO:0000256" key="3">
    <source>
        <dbReference type="ARBA" id="ARBA00023004"/>
    </source>
</evidence>
<dbReference type="InterPro" id="IPR006963">
    <property type="entry name" value="Mopterin_OxRdtase_4Fe-4S_dom"/>
</dbReference>
<keyword evidence="1" id="KW-0004">4Fe-4S</keyword>
<keyword evidence="8" id="KW-1185">Reference proteome</keyword>
<sequence>MAAASAQPKIQSRDSIEDVWGPRTPYKDEWPTRVDKSCDEEPEKWVQSACVLCSNGCGLDIGVKDGKVVGVRGRATDRVNKGRLGPKGLNGWRAMHAKDRLTHPLIRKNGQLERASWDEAMDLIVAKSKDLQKHMTNHSIAFYTTGQLFLEEYYALAMVGKAGLHTLHMDGNTRLCTATAATAMRESFGSDGQPGSYGDIDYTECIFMVGHNMAATQTVLWSRILDRLAGPSPPKLIVVDPRRSESASKATLHLAPKVGTNLALLNGIQHLMFKNGWVDYEWAERHTVGLEDLKATVAEYDPQTVERITGISVEQLEEAARILGTSKSLLSTALQGVYQSNQATASACQINNINLLRGMIGKPGCGVLQMNGQPTAQNNREAGCDGEYPGFRNHQNPAHMAELAKLWNIEPAKVPHWNEPTHIMNLLNYIEADTIKMFWITCTNPLVSLPNLPRVRRLLTKPDLFVVCQDIYMTETAAIADVVLPAAQWGEKTGCFTNVDRTVHISHKAVDPPGECRPDLDIFLDYARRMGFKDKDGNDLMPWKTSEEVFEAWKKLSAGRPCDYSGLSYDRLTGGSGIQWPCNEQNPHGTERLYADGQFFTDVDHCESFGHDLETGAPYSREEYEHLNPRGRAILKACHYSPPMEEPDDEFPLRLSTGRNTYHFHTRTKTGRSAPLQKSCPEPEVRISEQDAAKAGVSDGEMVVVRSKRGAVEVKCRVGKMVSKGNVFMPFHFGYWDNKDGRATAANELTIDRWDPVSKQPMFKAGAVRIEMIPADRASGPYIPEPQTGALEEAAQKPDVSAMTNSEDQAKYERQMELFLGETYETTVQLLEIYGSLIPQLIHHDQEVEGGLRMLHKLADGMRARLEPHVQRLGENKQRGRHRAHVLREALFPHPDDESDSPSIAYQVLETLQGLAVYLSHIQSSLTALEPVALAMWDAEFSQAVQSAQQCVHRMTAWVKQQIKVRSPQTLLVPIIPAASKGRD</sequence>
<feature type="domain" description="4Fe-4S Mo/W bis-MGD-type" evidence="6">
    <location>
        <begin position="43"/>
        <end position="99"/>
    </location>
</feature>
<keyword evidence="2" id="KW-0479">Metal-binding</keyword>
<evidence type="ECO:0000256" key="1">
    <source>
        <dbReference type="ARBA" id="ARBA00022485"/>
    </source>
</evidence>
<accession>A0ABY2GWI6</accession>
<evidence type="ECO:0000256" key="4">
    <source>
        <dbReference type="ARBA" id="ARBA00023014"/>
    </source>
</evidence>
<dbReference type="RefSeq" id="XP_073555761.1">
    <property type="nucleotide sequence ID" value="XM_073705698.1"/>
</dbReference>
<protein>
    <submittedName>
        <fullName evidence="7">Nitrate reductase</fullName>
    </submittedName>
</protein>
<dbReference type="EMBL" id="PPTA01000013">
    <property type="protein sequence ID" value="TFA99559.1"/>
    <property type="molecule type" value="Genomic_DNA"/>
</dbReference>
<dbReference type="Gene3D" id="2.40.40.20">
    <property type="match status" value="1"/>
</dbReference>
<evidence type="ECO:0000256" key="2">
    <source>
        <dbReference type="ARBA" id="ARBA00022723"/>
    </source>
</evidence>
<dbReference type="PANTHER" id="PTHR43105">
    <property type="entry name" value="RESPIRATORY NITRATE REDUCTASE"/>
    <property type="match status" value="1"/>
</dbReference>
<dbReference type="SMART" id="SM00926">
    <property type="entry name" value="Molybdop_Fe4S4"/>
    <property type="match status" value="1"/>
</dbReference>
<dbReference type="Gene3D" id="2.20.25.90">
    <property type="entry name" value="ADC-like domains"/>
    <property type="match status" value="1"/>
</dbReference>
<dbReference type="Pfam" id="PF00384">
    <property type="entry name" value="Molybdopterin"/>
    <property type="match status" value="1"/>
</dbReference>
<evidence type="ECO:0000256" key="5">
    <source>
        <dbReference type="SAM" id="MobiDB-lite"/>
    </source>
</evidence>
<organism evidence="7 8">
    <name type="scientific">Trichoderma ghanense</name>
    <dbReference type="NCBI Taxonomy" id="65468"/>
    <lineage>
        <taxon>Eukaryota</taxon>
        <taxon>Fungi</taxon>
        <taxon>Dikarya</taxon>
        <taxon>Ascomycota</taxon>
        <taxon>Pezizomycotina</taxon>
        <taxon>Sordariomycetes</taxon>
        <taxon>Hypocreomycetidae</taxon>
        <taxon>Hypocreales</taxon>
        <taxon>Hypocreaceae</taxon>
        <taxon>Trichoderma</taxon>
    </lineage>
</organism>
<dbReference type="Pfam" id="PF01568">
    <property type="entry name" value="Molydop_binding"/>
    <property type="match status" value="1"/>
</dbReference>
<dbReference type="CDD" id="cd00508">
    <property type="entry name" value="MopB_CT_Fdh-Nap-like"/>
    <property type="match status" value="1"/>
</dbReference>
<gene>
    <name evidence="7" type="ORF">CCMA1212_008573</name>
</gene>
<name>A0ABY2GWI6_9HYPO</name>
<dbReference type="GeneID" id="300580148"/>
<dbReference type="InterPro" id="IPR009010">
    <property type="entry name" value="Asp_de-COase-like_dom_sf"/>
</dbReference>
<dbReference type="Gene3D" id="3.40.228.10">
    <property type="entry name" value="Dimethylsulfoxide Reductase, domain 2"/>
    <property type="match status" value="1"/>
</dbReference>
<dbReference type="InterPro" id="IPR006657">
    <property type="entry name" value="MoPterin_dinucl-bd_dom"/>
</dbReference>
<evidence type="ECO:0000259" key="6">
    <source>
        <dbReference type="PROSITE" id="PS51669"/>
    </source>
</evidence>
<dbReference type="Pfam" id="PF04879">
    <property type="entry name" value="Molybdop_Fe4S4"/>
    <property type="match status" value="1"/>
</dbReference>
<evidence type="ECO:0000313" key="7">
    <source>
        <dbReference type="EMBL" id="TFA99559.1"/>
    </source>
</evidence>
<dbReference type="SUPFAM" id="SSF50692">
    <property type="entry name" value="ADC-like"/>
    <property type="match status" value="1"/>
</dbReference>
<dbReference type="SUPFAM" id="SSF53706">
    <property type="entry name" value="Formate dehydrogenase/DMSO reductase, domains 1-3"/>
    <property type="match status" value="1"/>
</dbReference>
<dbReference type="PROSITE" id="PS51669">
    <property type="entry name" value="4FE4S_MOW_BIS_MGD"/>
    <property type="match status" value="1"/>
</dbReference>
<feature type="region of interest" description="Disordered" evidence="5">
    <location>
        <begin position="1"/>
        <end position="31"/>
    </location>
</feature>
<dbReference type="InterPro" id="IPR050123">
    <property type="entry name" value="Prok_molybdopt-oxidoreductase"/>
</dbReference>